<name>A0ABP7XI79_9FLAO</name>
<dbReference type="InterPro" id="IPR012341">
    <property type="entry name" value="6hp_glycosidase-like_sf"/>
</dbReference>
<dbReference type="Proteomes" id="UP001500459">
    <property type="component" value="Unassembled WGS sequence"/>
</dbReference>
<dbReference type="Pfam" id="PF07470">
    <property type="entry name" value="Glyco_hydro_88"/>
    <property type="match status" value="1"/>
</dbReference>
<dbReference type="InterPro" id="IPR052369">
    <property type="entry name" value="UG_Glycosaminoglycan_Hydrolase"/>
</dbReference>
<comment type="caution">
    <text evidence="3">The sequence shown here is derived from an EMBL/GenBank/DDBJ whole genome shotgun (WGS) entry which is preliminary data.</text>
</comment>
<dbReference type="PANTHER" id="PTHR36845">
    <property type="entry name" value="HYDROLASE, PUTATIVE (AFU_ORTHOLOGUE AFUA_7G05090)-RELATED"/>
    <property type="match status" value="1"/>
</dbReference>
<sequence length="397" mass="46402">MINKFLYTFIGLLLLLTSCKKTVNETTTSDPVVKDSIIKYTDRFDKLLAYPVDSMSFPRSSDHYGKIKKVPSKDWTSGFFPGSLWYIYKLTGNQKYLDRAKEWTTLVEKEKSNNRTHDMGFKIFCSYGNGYRFTKDTIYKNVIIESAKTLSTRYREKVGAIRSWDFNKKEWDFPVIIDNMMNLELLFEASLYTNDSIYKRIAYQHAQTTLKNHFRKDNSTYHVVDYDTISGKVRSKVTHQGFADESSWARGQTWGIYGYTMAYRYTKDSLFLEQAKKTAHFFMTHHNLPDDGIPYWDFNAPKIPEEPLDVSAAAVMASALIELYSFTNEQKYLDFSDKIIENLSSQKYVIQSETDIPFILDHSTGNWPKDDEIDGPINYGDYYFLEALFRRKELINK</sequence>
<protein>
    <submittedName>
        <fullName evidence="3">Glycoside hydrolase family 88 protein</fullName>
    </submittedName>
</protein>
<dbReference type="InterPro" id="IPR010905">
    <property type="entry name" value="Glyco_hydro_88"/>
</dbReference>
<organism evidence="3 4">
    <name type="scientific">Aquimarina addita</name>
    <dbReference type="NCBI Taxonomy" id="870485"/>
    <lineage>
        <taxon>Bacteria</taxon>
        <taxon>Pseudomonadati</taxon>
        <taxon>Bacteroidota</taxon>
        <taxon>Flavobacteriia</taxon>
        <taxon>Flavobacteriales</taxon>
        <taxon>Flavobacteriaceae</taxon>
        <taxon>Aquimarina</taxon>
    </lineage>
</organism>
<accession>A0ABP7XI79</accession>
<reference evidence="4" key="1">
    <citation type="journal article" date="2019" name="Int. J. Syst. Evol. Microbiol.">
        <title>The Global Catalogue of Microorganisms (GCM) 10K type strain sequencing project: providing services to taxonomists for standard genome sequencing and annotation.</title>
        <authorList>
            <consortium name="The Broad Institute Genomics Platform"/>
            <consortium name="The Broad Institute Genome Sequencing Center for Infectious Disease"/>
            <person name="Wu L."/>
            <person name="Ma J."/>
        </authorList>
    </citation>
    <scope>NUCLEOTIDE SEQUENCE [LARGE SCALE GENOMIC DNA]</scope>
    <source>
        <strain evidence="4">JCM 17106</strain>
    </source>
</reference>
<evidence type="ECO:0000313" key="4">
    <source>
        <dbReference type="Proteomes" id="UP001500459"/>
    </source>
</evidence>
<evidence type="ECO:0000256" key="2">
    <source>
        <dbReference type="ARBA" id="ARBA00038358"/>
    </source>
</evidence>
<keyword evidence="4" id="KW-1185">Reference proteome</keyword>
<gene>
    <name evidence="3" type="ORF">GCM10022393_15140</name>
</gene>
<comment type="similarity">
    <text evidence="2">Belongs to the glycosyl hydrolase 88 family.</text>
</comment>
<evidence type="ECO:0000313" key="3">
    <source>
        <dbReference type="EMBL" id="GAA4115123.1"/>
    </source>
</evidence>
<dbReference type="SUPFAM" id="SSF48208">
    <property type="entry name" value="Six-hairpin glycosidases"/>
    <property type="match status" value="1"/>
</dbReference>
<dbReference type="InterPro" id="IPR008928">
    <property type="entry name" value="6-hairpin_glycosidase_sf"/>
</dbReference>
<dbReference type="GO" id="GO:0016787">
    <property type="term" value="F:hydrolase activity"/>
    <property type="evidence" value="ECO:0007669"/>
    <property type="project" value="UniProtKB-KW"/>
</dbReference>
<keyword evidence="1 3" id="KW-0378">Hydrolase</keyword>
<dbReference type="Gene3D" id="1.50.10.10">
    <property type="match status" value="1"/>
</dbReference>
<dbReference type="PANTHER" id="PTHR36845:SF1">
    <property type="entry name" value="HYDROLASE, PUTATIVE (AFU_ORTHOLOGUE AFUA_7G05090)-RELATED"/>
    <property type="match status" value="1"/>
</dbReference>
<evidence type="ECO:0000256" key="1">
    <source>
        <dbReference type="ARBA" id="ARBA00022801"/>
    </source>
</evidence>
<dbReference type="PROSITE" id="PS51257">
    <property type="entry name" value="PROKAR_LIPOPROTEIN"/>
    <property type="match status" value="1"/>
</dbReference>
<proteinExistence type="inferred from homology"/>
<dbReference type="EMBL" id="BAABCW010000004">
    <property type="protein sequence ID" value="GAA4115123.1"/>
    <property type="molecule type" value="Genomic_DNA"/>
</dbReference>
<dbReference type="RefSeq" id="WP_344926129.1">
    <property type="nucleotide sequence ID" value="NZ_BAABCW010000004.1"/>
</dbReference>